<name>I0UUH8_9MICC</name>
<dbReference type="PATRIC" id="fig|1125724.3.peg.734"/>
<dbReference type="OrthoDB" id="9867176at2"/>
<dbReference type="AlphaFoldDB" id="I0UUH8"/>
<reference evidence="2" key="1">
    <citation type="submission" date="2012-03" db="EMBL/GenBank/DDBJ databases">
        <authorList>
            <person name="Durkin A.S."/>
            <person name="McCorrison J."/>
            <person name="Torralba M."/>
            <person name="Gillis M."/>
            <person name="Methe B."/>
            <person name="Sutton G."/>
            <person name="Nelson K.E."/>
        </authorList>
    </citation>
    <scope>NUCLEOTIDE SEQUENCE [LARGE SCALE GENOMIC DNA]</scope>
    <source>
        <strain evidence="2">F0474</strain>
    </source>
</reference>
<proteinExistence type="predicted"/>
<keyword evidence="3" id="KW-1185">Reference proteome</keyword>
<organism evidence="2 3">
    <name type="scientific">Rothia aeria F0474</name>
    <dbReference type="NCBI Taxonomy" id="1125724"/>
    <lineage>
        <taxon>Bacteria</taxon>
        <taxon>Bacillati</taxon>
        <taxon>Actinomycetota</taxon>
        <taxon>Actinomycetes</taxon>
        <taxon>Micrococcales</taxon>
        <taxon>Micrococcaceae</taxon>
        <taxon>Rothia</taxon>
    </lineage>
</organism>
<sequence length="585" mass="66845">MADTPAVTYIPWPHAHTPAPLENGEPVTGRHPAEYLGPGVLHYIGSEFHLMAELNPQPFDPENSRCFRGDLMHRYTYFSGNITFSFEADEDYLYFTAHVFLTWQEPSDRTYARARVDRNFAFHWEQHDDDPQRSIYIEAVFMALYRSLSVEHTALEDGEFLDLNEDKCYYSYHMRQGDDIIRLAYVTDYSSRTYLDVTTDYRATVLSYCHPPAQLAWSVPTEDARYTLEHTDPLIYPPETGENIPEYVRRILPHLPTAPYRQAARSYPPASEYGAVFTHWPMTVQQGKDIRDAQYPWQRLVSGEFLIQSPQSAPFRMYLDACEPDWDSMKGDRQVYAELMPISGIMPNLNHARPGFGVDFTLVMRRWNNRLVFVAEHLTPWRATDWEVCAVAILDAEGNLVWELRDEVPGRGAYIEALVGHIVDSLGTEPPVLAPGEGKVLYDDYGQLSSVHVNTGEAMLRALITRIWYGVNPTTGERAPYLYEARVKDQFDEDSSGGFSTIAWSSPEKFYYWSWDRVPGFVPAVTDPEILRRDEVDLLIPHLPVAPGVPSQQERDDYDDGVAAPWFYSGSASETQDSSQEAPEA</sequence>
<dbReference type="Proteomes" id="UP000004863">
    <property type="component" value="Unassembled WGS sequence"/>
</dbReference>
<protein>
    <submittedName>
        <fullName evidence="2">Uncharacterized protein</fullName>
    </submittedName>
</protein>
<feature type="region of interest" description="Disordered" evidence="1">
    <location>
        <begin position="546"/>
        <end position="585"/>
    </location>
</feature>
<evidence type="ECO:0000256" key="1">
    <source>
        <dbReference type="SAM" id="MobiDB-lite"/>
    </source>
</evidence>
<dbReference type="EMBL" id="AJJQ01000018">
    <property type="protein sequence ID" value="EID51531.1"/>
    <property type="molecule type" value="Genomic_DNA"/>
</dbReference>
<feature type="compositionally biased region" description="Polar residues" evidence="1">
    <location>
        <begin position="570"/>
        <end position="585"/>
    </location>
</feature>
<gene>
    <name evidence="2" type="ORF">HMPREF1324_1284</name>
</gene>
<evidence type="ECO:0000313" key="3">
    <source>
        <dbReference type="Proteomes" id="UP000004863"/>
    </source>
</evidence>
<dbReference type="RefSeq" id="WP_006887767.1">
    <property type="nucleotide sequence ID" value="NZ_AJJQ01000018.1"/>
</dbReference>
<accession>I0UUH8</accession>
<comment type="caution">
    <text evidence="2">The sequence shown here is derived from an EMBL/GenBank/DDBJ whole genome shotgun (WGS) entry which is preliminary data.</text>
</comment>
<evidence type="ECO:0000313" key="2">
    <source>
        <dbReference type="EMBL" id="EID51531.1"/>
    </source>
</evidence>